<keyword evidence="3" id="KW-1185">Reference proteome</keyword>
<feature type="domain" description="Heterokaryon incompatibility" evidence="1">
    <location>
        <begin position="43"/>
        <end position="189"/>
    </location>
</feature>
<evidence type="ECO:0000313" key="2">
    <source>
        <dbReference type="EMBL" id="QRC96540.1"/>
    </source>
</evidence>
<evidence type="ECO:0000259" key="1">
    <source>
        <dbReference type="Pfam" id="PF06985"/>
    </source>
</evidence>
<name>A0A7U2HYF4_PHANO</name>
<accession>A0A7U2HYF4</accession>
<proteinExistence type="predicted"/>
<dbReference type="OrthoDB" id="2157530at2759"/>
<dbReference type="InterPro" id="IPR010730">
    <property type="entry name" value="HET"/>
</dbReference>
<dbReference type="AlphaFoldDB" id="A0A7U2HYF4"/>
<dbReference type="VEuPathDB" id="FungiDB:JI435_014500"/>
<dbReference type="Pfam" id="PF06985">
    <property type="entry name" value="HET"/>
    <property type="match status" value="1"/>
</dbReference>
<dbReference type="EMBL" id="CP069028">
    <property type="protein sequence ID" value="QRC96540.1"/>
    <property type="molecule type" value="Genomic_DNA"/>
</dbReference>
<dbReference type="PANTHER" id="PTHR24148:SF73">
    <property type="entry name" value="HET DOMAIN PROTEIN (AFU_ORTHOLOGUE AFUA_8G01020)"/>
    <property type="match status" value="1"/>
</dbReference>
<reference evidence="3" key="1">
    <citation type="journal article" date="2021" name="BMC Genomics">
        <title>Chromosome-level genome assembly and manually-curated proteome of model necrotroph Parastagonospora nodorum Sn15 reveals a genome-wide trove of candidate effector homologs, and redundancy of virulence-related functions within an accessory chromosome.</title>
        <authorList>
            <person name="Bertazzoni S."/>
            <person name="Jones D.A.B."/>
            <person name="Phan H.T."/>
            <person name="Tan K.-C."/>
            <person name="Hane J.K."/>
        </authorList>
    </citation>
    <scope>NUCLEOTIDE SEQUENCE [LARGE SCALE GENOMIC DNA]</scope>
    <source>
        <strain evidence="3">SN15 / ATCC MYA-4574 / FGSC 10173)</strain>
    </source>
</reference>
<gene>
    <name evidence="2" type="ORF">JI435_014500</name>
</gene>
<evidence type="ECO:0000313" key="3">
    <source>
        <dbReference type="Proteomes" id="UP000663193"/>
    </source>
</evidence>
<dbReference type="InterPro" id="IPR052895">
    <property type="entry name" value="HetReg/Transcr_Mod"/>
</dbReference>
<protein>
    <recommendedName>
        <fullName evidence="1">Heterokaryon incompatibility domain-containing protein</fullName>
    </recommendedName>
</protein>
<dbReference type="PANTHER" id="PTHR24148">
    <property type="entry name" value="ANKYRIN REPEAT DOMAIN-CONTAINING PROTEIN 39 HOMOLOG-RELATED"/>
    <property type="match status" value="1"/>
</dbReference>
<dbReference type="Pfam" id="PF26639">
    <property type="entry name" value="Het-6_barrel"/>
    <property type="match status" value="1"/>
</dbReference>
<organism evidence="2 3">
    <name type="scientific">Phaeosphaeria nodorum (strain SN15 / ATCC MYA-4574 / FGSC 10173)</name>
    <name type="common">Glume blotch fungus</name>
    <name type="synonym">Parastagonospora nodorum</name>
    <dbReference type="NCBI Taxonomy" id="321614"/>
    <lineage>
        <taxon>Eukaryota</taxon>
        <taxon>Fungi</taxon>
        <taxon>Dikarya</taxon>
        <taxon>Ascomycota</taxon>
        <taxon>Pezizomycotina</taxon>
        <taxon>Dothideomycetes</taxon>
        <taxon>Pleosporomycetidae</taxon>
        <taxon>Pleosporales</taxon>
        <taxon>Pleosporineae</taxon>
        <taxon>Phaeosphaeriaceae</taxon>
        <taxon>Parastagonospora</taxon>
    </lineage>
</organism>
<dbReference type="Proteomes" id="UP000663193">
    <property type="component" value="Chromosome 6"/>
</dbReference>
<sequence>MATYQALDASRVEIRLLTLQSGSYDEPLRCQLNITSLTTTINYNALSYVWGDHVSSASMDPGILLNGDHFPVTPNLYSALRHLRAPAGSDSTVLWVDAVCINQNDVDERNQQVAMMRDIYASATQVTIWLGEADEDSNVVFDALPIVTGSIPWPDQGIQCVKIRQHCGRFFFSLSDHRSWFSRVWILQELAMSKTDPDVVCGYKRAPWSKFVAAWQSIARKALVDLGTRVKEPSADAEESADQHDKIEILSLTKLDVLHDLRCAVQTRGGDSLKRLLMMSRTSAATDPRDRIYGLLGLLSNEALDPSTSNTISVDYRKSCSEVYVDAVAHIFSRGEGPYFLSGVFLSGGPATAPQIPTLPASKVQDSLPSWVPDFSRQESHRIAQPGGWHFHPPTTMHVSGAGQGAKNGKVLGDGRTLQVEGLIVDTVSDVAEFGSSLDAVKQNLSRFETIASTARMRPCSFPPLIKSHMLKFRESEPLWRTLVSNKHQKSGYEPAPASYEAMYSDLLANDITNTGEQVHEPLDSSKTSEYEQILDSCAGKKSFFTTINGFVGSCVPAGQPGDIIAILFGSPSPFVLRPLPVKQKEQHVYWLIGASYVGGIMDGEMVDELYCEDLMDSTTFLVK</sequence>